<dbReference type="PANTHER" id="PTHR35093">
    <property type="entry name" value="OUTER MEMBRANE PROTEIN NMB0088-RELATED"/>
    <property type="match status" value="1"/>
</dbReference>
<feature type="chain" id="PRO_5047137668" evidence="8">
    <location>
        <begin position="22"/>
        <end position="425"/>
    </location>
</feature>
<dbReference type="RefSeq" id="WP_054896923.1">
    <property type="nucleotide sequence ID" value="NZ_BQHG01000020.1"/>
</dbReference>
<dbReference type="EMBL" id="JANCLL010000028">
    <property type="protein sequence ID" value="MDD1946434.1"/>
    <property type="molecule type" value="Genomic_DNA"/>
</dbReference>
<keyword evidence="3" id="KW-1134">Transmembrane beta strand</keyword>
<dbReference type="InterPro" id="IPR005017">
    <property type="entry name" value="OMPP1/FadL/TodX"/>
</dbReference>
<keyword evidence="10" id="KW-1185">Reference proteome</keyword>
<organism evidence="9 10">
    <name type="scientific">Pseudomonas carnis</name>
    <dbReference type="NCBI Taxonomy" id="2487355"/>
    <lineage>
        <taxon>Bacteria</taxon>
        <taxon>Pseudomonadati</taxon>
        <taxon>Pseudomonadota</taxon>
        <taxon>Gammaproteobacteria</taxon>
        <taxon>Pseudomonadales</taxon>
        <taxon>Pseudomonadaceae</taxon>
        <taxon>Pseudomonas</taxon>
    </lineage>
</organism>
<dbReference type="PANTHER" id="PTHR35093:SF8">
    <property type="entry name" value="OUTER MEMBRANE PROTEIN NMB0088-RELATED"/>
    <property type="match status" value="1"/>
</dbReference>
<accession>A0ABT5RKB8</accession>
<name>A0ABT5RKB8_9PSED</name>
<evidence type="ECO:0000256" key="5">
    <source>
        <dbReference type="ARBA" id="ARBA00022729"/>
    </source>
</evidence>
<keyword evidence="4" id="KW-0812">Transmembrane</keyword>
<dbReference type="Gene3D" id="2.40.160.60">
    <property type="entry name" value="Outer membrane protein transport protein (OMPP1/FadL/TodX)"/>
    <property type="match status" value="1"/>
</dbReference>
<keyword evidence="6" id="KW-0472">Membrane</keyword>
<evidence type="ECO:0000256" key="1">
    <source>
        <dbReference type="ARBA" id="ARBA00004571"/>
    </source>
</evidence>
<proteinExistence type="inferred from homology"/>
<evidence type="ECO:0000313" key="9">
    <source>
        <dbReference type="EMBL" id="MDD1946434.1"/>
    </source>
</evidence>
<keyword evidence="5 8" id="KW-0732">Signal</keyword>
<feature type="signal peptide" evidence="8">
    <location>
        <begin position="1"/>
        <end position="21"/>
    </location>
</feature>
<evidence type="ECO:0000256" key="6">
    <source>
        <dbReference type="ARBA" id="ARBA00023136"/>
    </source>
</evidence>
<evidence type="ECO:0000256" key="2">
    <source>
        <dbReference type="ARBA" id="ARBA00008163"/>
    </source>
</evidence>
<reference evidence="9" key="1">
    <citation type="submission" date="2022-07" db="EMBL/GenBank/DDBJ databases">
        <title>Draft genome of Pseudomonas carnis strain LP isolated from cheese.</title>
        <authorList>
            <person name="Wolfe B.E."/>
        </authorList>
    </citation>
    <scope>NUCLEOTIDE SEQUENCE</scope>
    <source>
        <strain evidence="9">LP</strain>
    </source>
</reference>
<evidence type="ECO:0000256" key="8">
    <source>
        <dbReference type="SAM" id="SignalP"/>
    </source>
</evidence>
<evidence type="ECO:0000256" key="4">
    <source>
        <dbReference type="ARBA" id="ARBA00022692"/>
    </source>
</evidence>
<protein>
    <submittedName>
        <fullName evidence="9">Outer membrane protein transport protein</fullName>
    </submittedName>
</protein>
<dbReference type="SUPFAM" id="SSF56935">
    <property type="entry name" value="Porins"/>
    <property type="match status" value="1"/>
</dbReference>
<gene>
    <name evidence="9" type="ORF">NMG11_21655</name>
</gene>
<comment type="subcellular location">
    <subcellularLocation>
        <location evidence="1">Cell outer membrane</location>
        <topology evidence="1">Multi-pass membrane protein</topology>
    </subcellularLocation>
</comment>
<keyword evidence="7" id="KW-0998">Cell outer membrane</keyword>
<comment type="similarity">
    <text evidence="2">Belongs to the OmpP1/FadL family.</text>
</comment>
<comment type="caution">
    <text evidence="9">The sequence shown here is derived from an EMBL/GenBank/DDBJ whole genome shotgun (WGS) entry which is preliminary data.</text>
</comment>
<evidence type="ECO:0000256" key="3">
    <source>
        <dbReference type="ARBA" id="ARBA00022452"/>
    </source>
</evidence>
<evidence type="ECO:0000313" key="10">
    <source>
        <dbReference type="Proteomes" id="UP001150614"/>
    </source>
</evidence>
<evidence type="ECO:0000256" key="7">
    <source>
        <dbReference type="ARBA" id="ARBA00023237"/>
    </source>
</evidence>
<dbReference type="Proteomes" id="UP001150614">
    <property type="component" value="Unassembled WGS sequence"/>
</dbReference>
<sequence length="425" mass="45549">MYKKAVSRVFALSACAISLQAYSNGVTVNEQSASGAGTAFSGRASTVLDASIIYGNPAGLVKLKRSEISGGFAVIDPSIDIKNVSSGARGTNKGDSAPITTIPFGYASSPLSDDVSVGIGVYAPFGLINDYESSFQGRYHGSYSMVKVITFQPTISFRINDFISVGGGLTINRLDGKLKNDLATAALNPTGKDTELKIKGDDTAIGYNLGVMIDISESATWGLAYHSKVDYSLKGHISVSESPAAFRLNGRYGTSMDVTLPESVDTSLTYRFDEKLTGYLGTTWTRWSRLKDLTAENEGIPPLGVALGFGTVGEEVNFRDIWSVAVGTAYQLTPQWVLRTGFAYDPSPTTNEDRIVRIPVGDRRTVTVGAGYSPLSELTFDIAYAYLWENAAPVSQSNSSGLQPAYSAKYENSAHGLTAQMTYRF</sequence>
<dbReference type="Pfam" id="PF03349">
    <property type="entry name" value="Toluene_X"/>
    <property type="match status" value="1"/>
</dbReference>